<dbReference type="EMBL" id="ODYU01000877">
    <property type="protein sequence ID" value="SOQ36300.1"/>
    <property type="molecule type" value="Genomic_DNA"/>
</dbReference>
<reference evidence="1" key="1">
    <citation type="submission" date="2016-07" db="EMBL/GenBank/DDBJ databases">
        <authorList>
            <person name="Bretaudeau A."/>
        </authorList>
    </citation>
    <scope>NUCLEOTIDE SEQUENCE</scope>
    <source>
        <strain evidence="1">Rice</strain>
        <tissue evidence="1">Whole body</tissue>
    </source>
</reference>
<protein>
    <submittedName>
        <fullName evidence="1">SFRICE_010639</fullName>
    </submittedName>
</protein>
<sequence>MNDRLGSRNQTNQKIIRGEEKENDSFHFLRIFLYRGCVYKHTSSHTHDTQTRNNNLWITQKVAPCGNRSATRCATASYPATAPTVPNAILKKGKLNASWAQMFKKIDPHRLSDQQIYRTKIIRRDLISALVILASGFWAREDFMSTDLRRRIFEQKTEL</sequence>
<evidence type="ECO:0000313" key="1">
    <source>
        <dbReference type="EMBL" id="SOQ36300.1"/>
    </source>
</evidence>
<name>A0A2H1V618_SPOFR</name>
<proteinExistence type="predicted"/>
<gene>
    <name evidence="1" type="ORF">SFRICE_010639</name>
</gene>
<organism evidence="1">
    <name type="scientific">Spodoptera frugiperda</name>
    <name type="common">Fall armyworm</name>
    <dbReference type="NCBI Taxonomy" id="7108"/>
    <lineage>
        <taxon>Eukaryota</taxon>
        <taxon>Metazoa</taxon>
        <taxon>Ecdysozoa</taxon>
        <taxon>Arthropoda</taxon>
        <taxon>Hexapoda</taxon>
        <taxon>Insecta</taxon>
        <taxon>Pterygota</taxon>
        <taxon>Neoptera</taxon>
        <taxon>Endopterygota</taxon>
        <taxon>Lepidoptera</taxon>
        <taxon>Glossata</taxon>
        <taxon>Ditrysia</taxon>
        <taxon>Noctuoidea</taxon>
        <taxon>Noctuidae</taxon>
        <taxon>Amphipyrinae</taxon>
        <taxon>Spodoptera</taxon>
    </lineage>
</organism>
<accession>A0A2H1V618</accession>
<dbReference type="AlphaFoldDB" id="A0A2H1V618"/>